<dbReference type="Pfam" id="PF03466">
    <property type="entry name" value="LysR_substrate"/>
    <property type="match status" value="1"/>
</dbReference>
<dbReference type="PANTHER" id="PTHR30537">
    <property type="entry name" value="HTH-TYPE TRANSCRIPTIONAL REGULATOR"/>
    <property type="match status" value="1"/>
</dbReference>
<evidence type="ECO:0000313" key="6">
    <source>
        <dbReference type="EMBL" id="MBA1380200.1"/>
    </source>
</evidence>
<evidence type="ECO:0000313" key="7">
    <source>
        <dbReference type="Proteomes" id="UP000572407"/>
    </source>
</evidence>
<evidence type="ECO:0000256" key="4">
    <source>
        <dbReference type="ARBA" id="ARBA00023163"/>
    </source>
</evidence>
<dbReference type="Gene3D" id="3.40.190.290">
    <property type="match status" value="1"/>
</dbReference>
<dbReference type="SUPFAM" id="SSF53850">
    <property type="entry name" value="Periplasmic binding protein-like II"/>
    <property type="match status" value="1"/>
</dbReference>
<gene>
    <name evidence="6" type="ORF">FHK92_20735</name>
</gene>
<dbReference type="EMBL" id="VDLV01000037">
    <property type="protein sequence ID" value="MBA1380200.1"/>
    <property type="molecule type" value="Genomic_DNA"/>
</dbReference>
<evidence type="ECO:0000256" key="1">
    <source>
        <dbReference type="ARBA" id="ARBA00009437"/>
    </source>
</evidence>
<dbReference type="GO" id="GO:0043565">
    <property type="term" value="F:sequence-specific DNA binding"/>
    <property type="evidence" value="ECO:0007669"/>
    <property type="project" value="TreeGrafter"/>
</dbReference>
<evidence type="ECO:0000256" key="3">
    <source>
        <dbReference type="ARBA" id="ARBA00023125"/>
    </source>
</evidence>
<dbReference type="InterPro" id="IPR058163">
    <property type="entry name" value="LysR-type_TF_proteobact-type"/>
</dbReference>
<sequence length="304" mass="32946">MLDLNDVALFVQVVRSGSFAEAARRLGMPSNTVSRRVQQLEVQLGSRLLQRSTRKLTLTHVGEGFYERCGGAVDGLIDAGQALMHGSDEPAGLVRIAAMADFFDFFPMEWIADFLAAHPRVQLDFVLSDSRVDLIADRVDVAFRGGALQDSGYVGRQLISNASDGMVASPAYIAGWGMPTSLDDLARHYSVNFPHPSGLSQWQLIGPDGHEVEVQIPSRFNANTAQALRKAAVAGLGIAVLPSALSAMDLEAGRLVRVLPQYQRSGFGLNVLYPSRRQLPLAVSAFIALVMEKLELKAFPARPS</sequence>
<dbReference type="GO" id="GO:0003700">
    <property type="term" value="F:DNA-binding transcription factor activity"/>
    <property type="evidence" value="ECO:0007669"/>
    <property type="project" value="InterPro"/>
</dbReference>
<dbReference type="Gene3D" id="1.10.10.10">
    <property type="entry name" value="Winged helix-like DNA-binding domain superfamily/Winged helix DNA-binding domain"/>
    <property type="match status" value="1"/>
</dbReference>
<dbReference type="FunFam" id="1.10.10.10:FF:000001">
    <property type="entry name" value="LysR family transcriptional regulator"/>
    <property type="match status" value="1"/>
</dbReference>
<dbReference type="CDD" id="cd08422">
    <property type="entry name" value="PBP2_CrgA_like"/>
    <property type="match status" value="1"/>
</dbReference>
<reference evidence="6 7" key="1">
    <citation type="submission" date="2019-06" db="EMBL/GenBank/DDBJ databases">
        <title>Analysis of the biodiversity of Brassica napus bacterial endophytes for the selection of potential efficient biofertilizers for rapeseed crops.</title>
        <authorList>
            <person name="Jimenez-Gomez A."/>
            <person name="Saati-Santamaria Z."/>
            <person name="Menendez E."/>
            <person name="Rivas R."/>
            <person name="Mateos P.F."/>
            <person name="Velazquez E."/>
            <person name="Garcia-Fraile P."/>
        </authorList>
    </citation>
    <scope>NUCLEOTIDE SEQUENCE [LARGE SCALE GENOMIC DNA]</scope>
    <source>
        <strain evidence="6 7">CDVBN10</strain>
    </source>
</reference>
<evidence type="ECO:0000259" key="5">
    <source>
        <dbReference type="PROSITE" id="PS50931"/>
    </source>
</evidence>
<dbReference type="InterPro" id="IPR005119">
    <property type="entry name" value="LysR_subst-bd"/>
</dbReference>
<keyword evidence="2" id="KW-0805">Transcription regulation</keyword>
<organism evidence="6 7">
    <name type="scientific">Pseudomonas brassicacearum subsp. neoaurantiaca</name>
    <dbReference type="NCBI Taxonomy" id="494916"/>
    <lineage>
        <taxon>Bacteria</taxon>
        <taxon>Pseudomonadati</taxon>
        <taxon>Pseudomonadota</taxon>
        <taxon>Gammaproteobacteria</taxon>
        <taxon>Pseudomonadales</taxon>
        <taxon>Pseudomonadaceae</taxon>
        <taxon>Pseudomonas</taxon>
    </lineage>
</organism>
<dbReference type="InterPro" id="IPR036390">
    <property type="entry name" value="WH_DNA-bd_sf"/>
</dbReference>
<name>A0A7V8UES2_9PSED</name>
<dbReference type="InterPro" id="IPR000847">
    <property type="entry name" value="LysR_HTH_N"/>
</dbReference>
<proteinExistence type="inferred from homology"/>
<evidence type="ECO:0000256" key="2">
    <source>
        <dbReference type="ARBA" id="ARBA00023015"/>
    </source>
</evidence>
<dbReference type="AlphaFoldDB" id="A0A7V8UES2"/>
<dbReference type="PROSITE" id="PS50931">
    <property type="entry name" value="HTH_LYSR"/>
    <property type="match status" value="1"/>
</dbReference>
<feature type="domain" description="HTH lysR-type" evidence="5">
    <location>
        <begin position="2"/>
        <end position="59"/>
    </location>
</feature>
<dbReference type="InterPro" id="IPR036388">
    <property type="entry name" value="WH-like_DNA-bd_sf"/>
</dbReference>
<protein>
    <submittedName>
        <fullName evidence="6">LysR family transcriptional regulator</fullName>
    </submittedName>
</protein>
<dbReference type="PANTHER" id="PTHR30537:SF5">
    <property type="entry name" value="HTH-TYPE TRANSCRIPTIONAL ACTIVATOR TTDR-RELATED"/>
    <property type="match status" value="1"/>
</dbReference>
<accession>A0A7V8UES2</accession>
<comment type="similarity">
    <text evidence="1">Belongs to the LysR transcriptional regulatory family.</text>
</comment>
<keyword evidence="3" id="KW-0238">DNA-binding</keyword>
<dbReference type="SUPFAM" id="SSF46785">
    <property type="entry name" value="Winged helix' DNA-binding domain"/>
    <property type="match status" value="1"/>
</dbReference>
<dbReference type="Proteomes" id="UP000572407">
    <property type="component" value="Unassembled WGS sequence"/>
</dbReference>
<comment type="caution">
    <text evidence="6">The sequence shown here is derived from an EMBL/GenBank/DDBJ whole genome shotgun (WGS) entry which is preliminary data.</text>
</comment>
<dbReference type="RefSeq" id="WP_181289577.1">
    <property type="nucleotide sequence ID" value="NZ_VDLV01000037.1"/>
</dbReference>
<keyword evidence="4" id="KW-0804">Transcription</keyword>
<dbReference type="GO" id="GO:0006351">
    <property type="term" value="P:DNA-templated transcription"/>
    <property type="evidence" value="ECO:0007669"/>
    <property type="project" value="TreeGrafter"/>
</dbReference>
<dbReference type="Pfam" id="PF00126">
    <property type="entry name" value="HTH_1"/>
    <property type="match status" value="1"/>
</dbReference>